<sequence>MIVYDLACRAGGHVFEGWFGSADDYDDQRARGLLSCPICGSDAVDKAPMAPRLSGTDTTPTFRPEVAKAMLADLARAQAAVLKQSDDVGDRFASVARAIHDGDSPDRVIHGRATPTEVKSLTEDGIPVMPLPLPIRRPGTDN</sequence>
<evidence type="ECO:0000313" key="2">
    <source>
        <dbReference type="Proteomes" id="UP001597400"/>
    </source>
</evidence>
<protein>
    <submittedName>
        <fullName evidence="1">DUF1178 family protein</fullName>
    </submittedName>
</protein>
<proteinExistence type="predicted"/>
<dbReference type="Proteomes" id="UP001597400">
    <property type="component" value="Unassembled WGS sequence"/>
</dbReference>
<comment type="caution">
    <text evidence="1">The sequence shown here is derived from an EMBL/GenBank/DDBJ whole genome shotgun (WGS) entry which is preliminary data.</text>
</comment>
<organism evidence="1 2">
    <name type="scientific">Sphingomonas arantia</name>
    <dbReference type="NCBI Taxonomy" id="1460676"/>
    <lineage>
        <taxon>Bacteria</taxon>
        <taxon>Pseudomonadati</taxon>
        <taxon>Pseudomonadota</taxon>
        <taxon>Alphaproteobacteria</taxon>
        <taxon>Sphingomonadales</taxon>
        <taxon>Sphingomonadaceae</taxon>
        <taxon>Sphingomonas</taxon>
    </lineage>
</organism>
<dbReference type="PIRSF" id="PIRSF032131">
    <property type="entry name" value="UCP032131"/>
    <property type="match status" value="1"/>
</dbReference>
<name>A0ABW4TZ63_9SPHN</name>
<gene>
    <name evidence="1" type="ORF">ACFSGX_08770</name>
</gene>
<dbReference type="InterPro" id="IPR009562">
    <property type="entry name" value="DUF1178"/>
</dbReference>
<reference evidence="2" key="1">
    <citation type="journal article" date="2019" name="Int. J. Syst. Evol. Microbiol.">
        <title>The Global Catalogue of Microorganisms (GCM) 10K type strain sequencing project: providing services to taxonomists for standard genome sequencing and annotation.</title>
        <authorList>
            <consortium name="The Broad Institute Genomics Platform"/>
            <consortium name="The Broad Institute Genome Sequencing Center for Infectious Disease"/>
            <person name="Wu L."/>
            <person name="Ma J."/>
        </authorList>
    </citation>
    <scope>NUCLEOTIDE SEQUENCE [LARGE SCALE GENOMIC DNA]</scope>
    <source>
        <strain evidence="2">CGMCC 1.12702</strain>
    </source>
</reference>
<keyword evidence="2" id="KW-1185">Reference proteome</keyword>
<dbReference type="RefSeq" id="WP_380929168.1">
    <property type="nucleotide sequence ID" value="NZ_JBHUGS010000002.1"/>
</dbReference>
<dbReference type="Pfam" id="PF06676">
    <property type="entry name" value="DUF1178"/>
    <property type="match status" value="1"/>
</dbReference>
<dbReference type="EMBL" id="JBHUGS010000002">
    <property type="protein sequence ID" value="MFD1950857.1"/>
    <property type="molecule type" value="Genomic_DNA"/>
</dbReference>
<accession>A0ABW4TZ63</accession>
<evidence type="ECO:0000313" key="1">
    <source>
        <dbReference type="EMBL" id="MFD1950857.1"/>
    </source>
</evidence>